<protein>
    <recommendedName>
        <fullName evidence="3">SGNH domain-containing protein</fullName>
    </recommendedName>
</protein>
<evidence type="ECO:0008006" key="3">
    <source>
        <dbReference type="Google" id="ProtNLM"/>
    </source>
</evidence>
<sequence>MRDKERKLLEHTLAYQNEIIDNRILKYVAGLKDKIRDCDFVCDLNEIFHKSEESIFTNHWIHCNAKGNEMVAEKIFEVLKQKGIVR</sequence>
<evidence type="ECO:0000313" key="1">
    <source>
        <dbReference type="EMBL" id="KPH50248.1"/>
    </source>
</evidence>
<dbReference type="RefSeq" id="WP_060663132.1">
    <property type="nucleotide sequence ID" value="NZ_JNUR01000026.1"/>
</dbReference>
<dbReference type="EMBL" id="JNUR01000026">
    <property type="protein sequence ID" value="KPH50248.1"/>
    <property type="molecule type" value="Genomic_DNA"/>
</dbReference>
<dbReference type="Proteomes" id="UP000037800">
    <property type="component" value="Unassembled WGS sequence"/>
</dbReference>
<reference evidence="1 2" key="1">
    <citation type="submission" date="2014-06" db="EMBL/GenBank/DDBJ databases">
        <title>Helicobacter pullorum isolates in fresh chicken meat - phenotypic and genotypic features.</title>
        <authorList>
            <person name="Borges V."/>
            <person name="Santos A."/>
            <person name="Correia C.B."/>
            <person name="Saraiva M."/>
            <person name="Menard A."/>
            <person name="Vieira L."/>
            <person name="Sampaio D.A."/>
            <person name="Gomes J.P."/>
            <person name="Oleastro M."/>
        </authorList>
    </citation>
    <scope>NUCLEOTIDE SEQUENCE [LARGE SCALE GENOMIC DNA]</scope>
    <source>
        <strain evidence="1 2">229336/12</strain>
    </source>
</reference>
<proteinExistence type="predicted"/>
<accession>A0AAW3J3U2</accession>
<organism evidence="1 2">
    <name type="scientific">Helicobacter pullorum</name>
    <dbReference type="NCBI Taxonomy" id="35818"/>
    <lineage>
        <taxon>Bacteria</taxon>
        <taxon>Pseudomonadati</taxon>
        <taxon>Campylobacterota</taxon>
        <taxon>Epsilonproteobacteria</taxon>
        <taxon>Campylobacterales</taxon>
        <taxon>Helicobacteraceae</taxon>
        <taxon>Helicobacter</taxon>
    </lineage>
</organism>
<evidence type="ECO:0000313" key="2">
    <source>
        <dbReference type="Proteomes" id="UP000037800"/>
    </source>
</evidence>
<comment type="caution">
    <text evidence="1">The sequence shown here is derived from an EMBL/GenBank/DDBJ whole genome shotgun (WGS) entry which is preliminary data.</text>
</comment>
<name>A0AAW3J3U2_9HELI</name>
<gene>
    <name evidence="1" type="ORF">HPU229336_03895</name>
</gene>
<dbReference type="AlphaFoldDB" id="A0AAW3J3U2"/>